<dbReference type="GeneID" id="34588775"/>
<accession>A0A178D0X9</accession>
<dbReference type="RefSeq" id="XP_022500319.1">
    <property type="nucleotide sequence ID" value="XM_022643652.1"/>
</dbReference>
<reference evidence="1 2" key="1">
    <citation type="submission" date="2016-03" db="EMBL/GenBank/DDBJ databases">
        <title>The draft genome sequence of Fonsecaea nubica causative agent of cutaneous subcutaneous infection in human host.</title>
        <authorList>
            <person name="Costa F."/>
            <person name="Sybren D.H."/>
            <person name="Raittz R.T."/>
            <person name="Weiss V.A."/>
            <person name="Leao A.C."/>
            <person name="Gomes R."/>
            <person name="De Souza E.M."/>
            <person name="Pedrosa F.O."/>
            <person name="Steffens M.B."/>
            <person name="Bombassaro A."/>
            <person name="Tadra-Sfeir M.Z."/>
            <person name="Moreno L.F."/>
            <person name="Najafzadeh M.J."/>
            <person name="Felipe M.S."/>
            <person name="Teixeira M."/>
            <person name="Sun J."/>
            <person name="Xi L."/>
            <person name="Castro M.A."/>
            <person name="Vicente V.A."/>
        </authorList>
    </citation>
    <scope>NUCLEOTIDE SEQUENCE [LARGE SCALE GENOMIC DNA]</scope>
    <source>
        <strain evidence="1 2">CBS 269.64</strain>
    </source>
</reference>
<dbReference type="AlphaFoldDB" id="A0A178D0X9"/>
<sequence length="121" mass="13073">MPGMLVNYAKAVAIIRSLEQRCIPNDYSQMMEFGAVRIMEVTHSFLDQQVTIKHKGASTTPRPRATAMSIDWMKMQLISAGATLPNIWVGQAPGQPPRGMRFNCDGCFIGGGGGDDGNVSA</sequence>
<evidence type="ECO:0000313" key="1">
    <source>
        <dbReference type="EMBL" id="OAL35307.1"/>
    </source>
</evidence>
<gene>
    <name evidence="1" type="ORF">AYO20_05358</name>
</gene>
<dbReference type="OrthoDB" id="4788824at2759"/>
<protein>
    <submittedName>
        <fullName evidence="1">Uncharacterized protein</fullName>
    </submittedName>
</protein>
<dbReference type="EMBL" id="LVCJ01000031">
    <property type="protein sequence ID" value="OAL35307.1"/>
    <property type="molecule type" value="Genomic_DNA"/>
</dbReference>
<organism evidence="1 2">
    <name type="scientific">Fonsecaea nubica</name>
    <dbReference type="NCBI Taxonomy" id="856822"/>
    <lineage>
        <taxon>Eukaryota</taxon>
        <taxon>Fungi</taxon>
        <taxon>Dikarya</taxon>
        <taxon>Ascomycota</taxon>
        <taxon>Pezizomycotina</taxon>
        <taxon>Eurotiomycetes</taxon>
        <taxon>Chaetothyriomycetidae</taxon>
        <taxon>Chaetothyriales</taxon>
        <taxon>Herpotrichiellaceae</taxon>
        <taxon>Fonsecaea</taxon>
    </lineage>
</organism>
<dbReference type="Proteomes" id="UP000185904">
    <property type="component" value="Unassembled WGS sequence"/>
</dbReference>
<name>A0A178D0X9_9EURO</name>
<comment type="caution">
    <text evidence="1">The sequence shown here is derived from an EMBL/GenBank/DDBJ whole genome shotgun (WGS) entry which is preliminary data.</text>
</comment>
<keyword evidence="2" id="KW-1185">Reference proteome</keyword>
<evidence type="ECO:0000313" key="2">
    <source>
        <dbReference type="Proteomes" id="UP000185904"/>
    </source>
</evidence>
<proteinExistence type="predicted"/>